<proteinExistence type="predicted"/>
<dbReference type="Gene3D" id="2.40.160.50">
    <property type="entry name" value="membrane protein fhac: a member of the omp85/tpsb transporter family"/>
    <property type="match status" value="1"/>
</dbReference>
<dbReference type="Pfam" id="PF01103">
    <property type="entry name" value="Omp85"/>
    <property type="match status" value="1"/>
</dbReference>
<feature type="domain" description="Bacterial surface antigen (D15)" evidence="4">
    <location>
        <begin position="186"/>
        <end position="260"/>
    </location>
</feature>
<reference evidence="6" key="1">
    <citation type="journal article" date="2022" name="J Environ Chem Eng">
        <title>Biodegradation of petroleum oil using a constructed nonpathogenic and heavy metal-tolerant bacterial consortium isolated from marine sponges.</title>
        <authorList>
            <person name="Dechsakulwatana C."/>
            <person name="Rungsihiranrut A."/>
            <person name="Muangchinda C."/>
            <person name="Ningthoujam R."/>
            <person name="Klankeo P."/>
            <person name="Pinyakong O."/>
        </authorList>
    </citation>
    <scope>NUCLEOTIDE SEQUENCE [LARGE SCALE GENOMIC DNA]</scope>
    <source>
        <strain evidence="6">MO2-4</strain>
    </source>
</reference>
<evidence type="ECO:0000256" key="1">
    <source>
        <dbReference type="ARBA" id="ARBA00004370"/>
    </source>
</evidence>
<evidence type="ECO:0000256" key="3">
    <source>
        <dbReference type="SAM" id="MobiDB-lite"/>
    </source>
</evidence>
<dbReference type="Proteomes" id="UP001185984">
    <property type="component" value="Unassembled WGS sequence"/>
</dbReference>
<keyword evidence="2" id="KW-0472">Membrane</keyword>
<evidence type="ECO:0000313" key="6">
    <source>
        <dbReference type="Proteomes" id="UP001185984"/>
    </source>
</evidence>
<dbReference type="InterPro" id="IPR000184">
    <property type="entry name" value="Bac_surfAg_D15"/>
</dbReference>
<evidence type="ECO:0000259" key="4">
    <source>
        <dbReference type="Pfam" id="PF01103"/>
    </source>
</evidence>
<keyword evidence="6" id="KW-1185">Reference proteome</keyword>
<gene>
    <name evidence="5" type="ORF">O0R41_02045</name>
</gene>
<comment type="caution">
    <text evidence="5">The sequence shown here is derived from an EMBL/GenBank/DDBJ whole genome shotgun (WGS) entry which is preliminary data.</text>
</comment>
<evidence type="ECO:0000256" key="2">
    <source>
        <dbReference type="ARBA" id="ARBA00023136"/>
    </source>
</evidence>
<comment type="subcellular location">
    <subcellularLocation>
        <location evidence="1">Membrane</location>
    </subcellularLocation>
</comment>
<dbReference type="EMBL" id="JAPTHD010000001">
    <property type="protein sequence ID" value="MDV5822385.1"/>
    <property type="molecule type" value="Genomic_DNA"/>
</dbReference>
<name>A0ABU3ZSF9_9SPHN</name>
<evidence type="ECO:0000313" key="5">
    <source>
        <dbReference type="EMBL" id="MDV5822385.1"/>
    </source>
</evidence>
<organism evidence="5 6">
    <name type="scientific">Sphingobium naphthae</name>
    <dbReference type="NCBI Taxonomy" id="1886786"/>
    <lineage>
        <taxon>Bacteria</taxon>
        <taxon>Pseudomonadati</taxon>
        <taxon>Pseudomonadota</taxon>
        <taxon>Alphaproteobacteria</taxon>
        <taxon>Sphingomonadales</taxon>
        <taxon>Sphingomonadaceae</taxon>
        <taxon>Sphingobium</taxon>
    </lineage>
</organism>
<sequence>MPGASQPMDPAQPATPVETESKFHRTFFDETDGKLDFSNFLAKGGFFPMPVIITEPAVDGGFGIVGQFITMSKDDPKRTTRRMLGAVKTGNGSYGYGYFQSGSAFDGKVSYKFGVGRGKITLKAYPDILPSGLEYTNKYEYGALASVRLHLADPRFSLGPLLDFRKLRSSIDLNVEDLPDRFSDFDRKLQTGALGFGVHFDSRDNALTPTKGYNIYAEGKFNDGAFGSDRDFQIYDVHGYGFHPLSSKWRLGAKVEVDAIRGDYPVYFASSVNLRGVEARRYQGETAVSTELEVTRQVSPRWALLGFAGLGFTDAGGARLFEDSGAKIAGGVGFRYRIARKLGLDAGVDVAYGPSGAVFYLQFGHAWAFNLD</sequence>
<accession>A0ABU3ZSF9</accession>
<protein>
    <submittedName>
        <fullName evidence="5">BamA/TamA family outer membrane protein</fullName>
    </submittedName>
</protein>
<dbReference type="RefSeq" id="WP_317515584.1">
    <property type="nucleotide sequence ID" value="NZ_JAPTHD010000001.1"/>
</dbReference>
<feature type="region of interest" description="Disordered" evidence="3">
    <location>
        <begin position="1"/>
        <end position="20"/>
    </location>
</feature>